<feature type="compositionally biased region" description="Basic and acidic residues" evidence="7">
    <location>
        <begin position="34"/>
        <end position="55"/>
    </location>
</feature>
<keyword evidence="5 8" id="KW-0472">Membrane</keyword>
<dbReference type="FunFam" id="1.20.1250.20:FF:000011">
    <property type="entry name" value="MFS multidrug transporter, putative"/>
    <property type="match status" value="1"/>
</dbReference>
<dbReference type="InterPro" id="IPR036259">
    <property type="entry name" value="MFS_trans_sf"/>
</dbReference>
<evidence type="ECO:0000256" key="5">
    <source>
        <dbReference type="ARBA" id="ARBA00023136"/>
    </source>
</evidence>
<dbReference type="Gene3D" id="1.20.1250.20">
    <property type="entry name" value="MFS general substrate transporter like domains"/>
    <property type="match status" value="1"/>
</dbReference>
<dbReference type="GO" id="GO:0016020">
    <property type="term" value="C:membrane"/>
    <property type="evidence" value="ECO:0007669"/>
    <property type="project" value="UniProtKB-SubCell"/>
</dbReference>
<dbReference type="PANTHER" id="PTHR23502:SF68">
    <property type="entry name" value="MULTIDRUG TRANSPORTER, PUTATIVE (AFU_ORTHOLOGUE AFUA_3G01120)-RELATED"/>
    <property type="match status" value="1"/>
</dbReference>
<feature type="transmembrane region" description="Helical" evidence="8">
    <location>
        <begin position="277"/>
        <end position="296"/>
    </location>
</feature>
<sequence>MEPPTSRDKIPDSGDLSRHSTPSSDDETLQLETKVSRSSEDTKQRRTQDDTDLEKGGNQGTASQSKTIPSNESGKDNQEKQPGTHKDGEDNSATNDPNIVWWDGDADPENPYHWPKWRKLSNCGLISMLTLIEPLASSIFAPGIPELMRDFESGNTELAAFVMSVYVLGFAFGPMILAPLSEMWGRIPVYHVCNVFFLAFTIACAVAPDLNSLIVFRFLAGTFGAAPMTNGGGSIADMFPAEERAGVMAVFSVGPLIGPIIGPVIGGFLTEAKGWRWDFWVIAMVSGAISVAMVFTMKESYAPVILERKTRRLRQETGNDRLRSKLDSGLTNKELFKRCIVRPAKLLVFSPICTIFAVYLALVYGYLYLLFTSVPYVFEDTYEFSTKTVGLVYLGLGIGSFVGMGWFAVDSNNEVKKQMAIDNFKPEARLKLLPIAAIIFPCGFFVYGWTADSKTHWIAPIFGLAIIGIGNLLCFMAICVYLVDAYEMYAASALAANTIMRSVAGATLPLCGLRMYDALGLGWGNSMLGFIAVALIPIPFLILRYGEKLRKKYEIENL</sequence>
<dbReference type="InterPro" id="IPR020846">
    <property type="entry name" value="MFS_dom"/>
</dbReference>
<feature type="compositionally biased region" description="Polar residues" evidence="7">
    <location>
        <begin position="60"/>
        <end position="72"/>
    </location>
</feature>
<feature type="transmembrane region" description="Helical" evidence="8">
    <location>
        <begin position="123"/>
        <end position="144"/>
    </location>
</feature>
<gene>
    <name evidence="10" type="ORF">FALBO_17058</name>
</gene>
<evidence type="ECO:0000256" key="6">
    <source>
        <dbReference type="ARBA" id="ARBA00023180"/>
    </source>
</evidence>
<dbReference type="CDD" id="cd17323">
    <property type="entry name" value="MFS_Tpo1_MDR_like"/>
    <property type="match status" value="1"/>
</dbReference>
<feature type="transmembrane region" description="Helical" evidence="8">
    <location>
        <begin position="346"/>
        <end position="371"/>
    </location>
</feature>
<protein>
    <submittedName>
        <fullName evidence="10">Cycloheximide resistance</fullName>
    </submittedName>
</protein>
<dbReference type="Proteomes" id="UP000554235">
    <property type="component" value="Unassembled WGS sequence"/>
</dbReference>
<feature type="compositionally biased region" description="Basic and acidic residues" evidence="7">
    <location>
        <begin position="1"/>
        <end position="18"/>
    </location>
</feature>
<proteinExistence type="inferred from homology"/>
<keyword evidence="4 8" id="KW-1133">Transmembrane helix</keyword>
<feature type="transmembrane region" description="Helical" evidence="8">
    <location>
        <begin position="391"/>
        <end position="409"/>
    </location>
</feature>
<comment type="caution">
    <text evidence="10">The sequence shown here is derived from an EMBL/GenBank/DDBJ whole genome shotgun (WGS) entry which is preliminary data.</text>
</comment>
<dbReference type="EMBL" id="JAADYS010003514">
    <property type="protein sequence ID" value="KAF4446555.1"/>
    <property type="molecule type" value="Genomic_DNA"/>
</dbReference>
<evidence type="ECO:0000256" key="8">
    <source>
        <dbReference type="SAM" id="Phobius"/>
    </source>
</evidence>
<dbReference type="PROSITE" id="PS50850">
    <property type="entry name" value="MFS"/>
    <property type="match status" value="1"/>
</dbReference>
<dbReference type="SUPFAM" id="SSF103473">
    <property type="entry name" value="MFS general substrate transporter"/>
    <property type="match status" value="1"/>
</dbReference>
<comment type="similarity">
    <text evidence="2">Belongs to the major facilitator superfamily.</text>
</comment>
<evidence type="ECO:0000256" key="2">
    <source>
        <dbReference type="ARBA" id="ARBA00008335"/>
    </source>
</evidence>
<feature type="transmembrane region" description="Helical" evidence="8">
    <location>
        <begin position="522"/>
        <end position="543"/>
    </location>
</feature>
<feature type="region of interest" description="Disordered" evidence="7">
    <location>
        <begin position="1"/>
        <end position="104"/>
    </location>
</feature>
<feature type="transmembrane region" description="Helical" evidence="8">
    <location>
        <begin position="156"/>
        <end position="177"/>
    </location>
</feature>
<dbReference type="PANTHER" id="PTHR23502">
    <property type="entry name" value="MAJOR FACILITATOR SUPERFAMILY"/>
    <property type="match status" value="1"/>
</dbReference>
<dbReference type="InterPro" id="IPR011701">
    <property type="entry name" value="MFS"/>
</dbReference>
<keyword evidence="3 8" id="KW-0812">Transmembrane</keyword>
<keyword evidence="11" id="KW-1185">Reference proteome</keyword>
<comment type="subcellular location">
    <subcellularLocation>
        <location evidence="1">Membrane</location>
        <topology evidence="1">Multi-pass membrane protein</topology>
    </subcellularLocation>
</comment>
<evidence type="ECO:0000256" key="1">
    <source>
        <dbReference type="ARBA" id="ARBA00004141"/>
    </source>
</evidence>
<evidence type="ECO:0000313" key="10">
    <source>
        <dbReference type="EMBL" id="KAF4446555.1"/>
    </source>
</evidence>
<evidence type="ECO:0000256" key="7">
    <source>
        <dbReference type="SAM" id="MobiDB-lite"/>
    </source>
</evidence>
<feature type="transmembrane region" description="Helical" evidence="8">
    <location>
        <begin position="457"/>
        <end position="482"/>
    </location>
</feature>
<organism evidence="10 11">
    <name type="scientific">Fusarium albosuccineum</name>
    <dbReference type="NCBI Taxonomy" id="1237068"/>
    <lineage>
        <taxon>Eukaryota</taxon>
        <taxon>Fungi</taxon>
        <taxon>Dikarya</taxon>
        <taxon>Ascomycota</taxon>
        <taxon>Pezizomycotina</taxon>
        <taxon>Sordariomycetes</taxon>
        <taxon>Hypocreomycetidae</taxon>
        <taxon>Hypocreales</taxon>
        <taxon>Nectriaceae</taxon>
        <taxon>Fusarium</taxon>
        <taxon>Fusarium decemcellulare species complex</taxon>
    </lineage>
</organism>
<feature type="transmembrane region" description="Helical" evidence="8">
    <location>
        <begin position="245"/>
        <end position="265"/>
    </location>
</feature>
<accession>A0A8H4KA86</accession>
<reference evidence="10 11" key="1">
    <citation type="submission" date="2020-01" db="EMBL/GenBank/DDBJ databases">
        <title>Identification and distribution of gene clusters putatively required for synthesis of sphingolipid metabolism inhibitors in phylogenetically diverse species of the filamentous fungus Fusarium.</title>
        <authorList>
            <person name="Kim H.-S."/>
            <person name="Busman M."/>
            <person name="Brown D.W."/>
            <person name="Divon H."/>
            <person name="Uhlig S."/>
            <person name="Proctor R.H."/>
        </authorList>
    </citation>
    <scope>NUCLEOTIDE SEQUENCE [LARGE SCALE GENOMIC DNA]</scope>
    <source>
        <strain evidence="10 11">NRRL 20459</strain>
    </source>
</reference>
<dbReference type="AlphaFoldDB" id="A0A8H4KA86"/>
<dbReference type="OrthoDB" id="5296287at2759"/>
<feature type="transmembrane region" description="Helical" evidence="8">
    <location>
        <begin position="189"/>
        <end position="208"/>
    </location>
</feature>
<evidence type="ECO:0000256" key="3">
    <source>
        <dbReference type="ARBA" id="ARBA00022692"/>
    </source>
</evidence>
<dbReference type="Pfam" id="PF07690">
    <property type="entry name" value="MFS_1"/>
    <property type="match status" value="1"/>
</dbReference>
<dbReference type="GO" id="GO:0022857">
    <property type="term" value="F:transmembrane transporter activity"/>
    <property type="evidence" value="ECO:0007669"/>
    <property type="project" value="InterPro"/>
</dbReference>
<evidence type="ECO:0000313" key="11">
    <source>
        <dbReference type="Proteomes" id="UP000554235"/>
    </source>
</evidence>
<feature type="compositionally biased region" description="Basic and acidic residues" evidence="7">
    <location>
        <begin position="73"/>
        <end position="89"/>
    </location>
</feature>
<feature type="domain" description="Major facilitator superfamily (MFS) profile" evidence="9">
    <location>
        <begin position="122"/>
        <end position="549"/>
    </location>
</feature>
<keyword evidence="6" id="KW-0325">Glycoprotein</keyword>
<name>A0A8H4KA86_9HYPO</name>
<feature type="transmembrane region" description="Helical" evidence="8">
    <location>
        <begin position="430"/>
        <end position="451"/>
    </location>
</feature>
<evidence type="ECO:0000256" key="4">
    <source>
        <dbReference type="ARBA" id="ARBA00022989"/>
    </source>
</evidence>
<evidence type="ECO:0000259" key="9">
    <source>
        <dbReference type="PROSITE" id="PS50850"/>
    </source>
</evidence>
<feature type="transmembrane region" description="Helical" evidence="8">
    <location>
        <begin position="214"/>
        <end position="233"/>
    </location>
</feature>